<proteinExistence type="inferred from homology"/>
<dbReference type="PANTHER" id="PTHR10078">
    <property type="entry name" value="INTERLEUKIN-1 FAMILY MEMBER"/>
    <property type="match status" value="1"/>
</dbReference>
<dbReference type="InterPro" id="IPR008996">
    <property type="entry name" value="IL1/FGF"/>
</dbReference>
<dbReference type="SUPFAM" id="SSF50353">
    <property type="entry name" value="Cytokine"/>
    <property type="match status" value="1"/>
</dbReference>
<dbReference type="PANTHER" id="PTHR10078:SF34">
    <property type="entry name" value="INTERLEUKIN-37"/>
    <property type="match status" value="1"/>
</dbReference>
<gene>
    <name evidence="4" type="ORF">HPG69_011239</name>
</gene>
<keyword evidence="3" id="KW-0964">Secreted</keyword>
<dbReference type="GO" id="GO:0071222">
    <property type="term" value="P:cellular response to lipopolysaccharide"/>
    <property type="evidence" value="ECO:0007669"/>
    <property type="project" value="TreeGrafter"/>
</dbReference>
<comment type="similarity">
    <text evidence="2">Belongs to the IL-1 family.</text>
</comment>
<comment type="caution">
    <text evidence="4">The sequence shown here is derived from an EMBL/GenBank/DDBJ whole genome shotgun (WGS) entry which is preliminary data.</text>
</comment>
<dbReference type="InterPro" id="IPR000975">
    <property type="entry name" value="IL-1_fam"/>
</dbReference>
<keyword evidence="5" id="KW-1185">Reference proteome</keyword>
<comment type="subcellular location">
    <subcellularLocation>
        <location evidence="1">Secreted</location>
    </subcellularLocation>
</comment>
<name>A0A7J7FDH2_DICBM</name>
<sequence>MAEIPATRELLMAWAHQFNNQIHKINEVYYSRPKSASSGPRKWGPQSSSRQRLHNLRDLLYINFTKKKVKELNSLNHDERLPFIFLKEQVGSYSTLESSANHGYFVYASNVPRQPVGVTKHIGKEENTQFEFENID</sequence>
<dbReference type="Gene3D" id="2.80.10.50">
    <property type="match status" value="1"/>
</dbReference>
<dbReference type="GO" id="GO:0019221">
    <property type="term" value="P:cytokine-mediated signaling pathway"/>
    <property type="evidence" value="ECO:0007669"/>
    <property type="project" value="TreeGrafter"/>
</dbReference>
<dbReference type="GO" id="GO:0005654">
    <property type="term" value="C:nucleoplasm"/>
    <property type="evidence" value="ECO:0007669"/>
    <property type="project" value="TreeGrafter"/>
</dbReference>
<evidence type="ECO:0000256" key="1">
    <source>
        <dbReference type="ARBA" id="ARBA00004613"/>
    </source>
</evidence>
<evidence type="ECO:0000256" key="2">
    <source>
        <dbReference type="ARBA" id="ARBA00010448"/>
    </source>
</evidence>
<evidence type="ECO:0000313" key="5">
    <source>
        <dbReference type="Proteomes" id="UP000551758"/>
    </source>
</evidence>
<reference evidence="4 5" key="1">
    <citation type="journal article" date="2020" name="Mol. Biol. Evol.">
        <title>Interspecific Gene Flow and the Evolution of Specialization in Black and White Rhinoceros.</title>
        <authorList>
            <person name="Moodley Y."/>
            <person name="Westbury M.V."/>
            <person name="Russo I.M."/>
            <person name="Gopalakrishnan S."/>
            <person name="Rakotoarivelo A."/>
            <person name="Olsen R.A."/>
            <person name="Prost S."/>
            <person name="Tunstall T."/>
            <person name="Ryder O.A."/>
            <person name="Dalen L."/>
            <person name="Bruford M.W."/>
        </authorList>
    </citation>
    <scope>NUCLEOTIDE SEQUENCE [LARGE SCALE GENOMIC DNA]</scope>
    <source>
        <strain evidence="4">SBR-YM</strain>
        <tissue evidence="4">Skin</tissue>
    </source>
</reference>
<accession>A0A7J7FDH2</accession>
<dbReference type="GO" id="GO:0005615">
    <property type="term" value="C:extracellular space"/>
    <property type="evidence" value="ECO:0007669"/>
    <property type="project" value="InterPro"/>
</dbReference>
<dbReference type="GO" id="GO:0005125">
    <property type="term" value="F:cytokine activity"/>
    <property type="evidence" value="ECO:0007669"/>
    <property type="project" value="InterPro"/>
</dbReference>
<evidence type="ECO:0000256" key="3">
    <source>
        <dbReference type="ARBA" id="ARBA00022525"/>
    </source>
</evidence>
<dbReference type="EMBL" id="JACDTQ010000773">
    <property type="protein sequence ID" value="KAF5926113.1"/>
    <property type="molecule type" value="Genomic_DNA"/>
</dbReference>
<feature type="non-terminal residue" evidence="4">
    <location>
        <position position="136"/>
    </location>
</feature>
<protein>
    <submittedName>
        <fullName evidence="4">Uncharacterized protein</fullName>
    </submittedName>
</protein>
<dbReference type="Proteomes" id="UP000551758">
    <property type="component" value="Unassembled WGS sequence"/>
</dbReference>
<organism evidence="4 5">
    <name type="scientific">Diceros bicornis minor</name>
    <name type="common">South-central black rhinoceros</name>
    <dbReference type="NCBI Taxonomy" id="77932"/>
    <lineage>
        <taxon>Eukaryota</taxon>
        <taxon>Metazoa</taxon>
        <taxon>Chordata</taxon>
        <taxon>Craniata</taxon>
        <taxon>Vertebrata</taxon>
        <taxon>Euteleostomi</taxon>
        <taxon>Mammalia</taxon>
        <taxon>Eutheria</taxon>
        <taxon>Laurasiatheria</taxon>
        <taxon>Perissodactyla</taxon>
        <taxon>Rhinocerotidae</taxon>
        <taxon>Diceros</taxon>
    </lineage>
</organism>
<dbReference type="GO" id="GO:0002437">
    <property type="term" value="P:inflammatory response to antigenic stimulus"/>
    <property type="evidence" value="ECO:0007669"/>
    <property type="project" value="TreeGrafter"/>
</dbReference>
<dbReference type="GO" id="GO:0010628">
    <property type="term" value="P:positive regulation of gene expression"/>
    <property type="evidence" value="ECO:0007669"/>
    <property type="project" value="TreeGrafter"/>
</dbReference>
<evidence type="ECO:0000313" key="4">
    <source>
        <dbReference type="EMBL" id="KAF5926113.1"/>
    </source>
</evidence>
<dbReference type="AlphaFoldDB" id="A0A7J7FDH2"/>